<dbReference type="AlphaFoldDB" id="A0A8S9P6D0"/>
<accession>A0A8S9P6D0</accession>
<name>A0A8S9P6D0_BRACR</name>
<protein>
    <submittedName>
        <fullName evidence="1">Uncharacterized protein</fullName>
    </submittedName>
</protein>
<organism evidence="1 2">
    <name type="scientific">Brassica cretica</name>
    <name type="common">Mustard</name>
    <dbReference type="NCBI Taxonomy" id="69181"/>
    <lineage>
        <taxon>Eukaryota</taxon>
        <taxon>Viridiplantae</taxon>
        <taxon>Streptophyta</taxon>
        <taxon>Embryophyta</taxon>
        <taxon>Tracheophyta</taxon>
        <taxon>Spermatophyta</taxon>
        <taxon>Magnoliopsida</taxon>
        <taxon>eudicotyledons</taxon>
        <taxon>Gunneridae</taxon>
        <taxon>Pentapetalae</taxon>
        <taxon>rosids</taxon>
        <taxon>malvids</taxon>
        <taxon>Brassicales</taxon>
        <taxon>Brassicaceae</taxon>
        <taxon>Brassiceae</taxon>
        <taxon>Brassica</taxon>
    </lineage>
</organism>
<reference evidence="1" key="1">
    <citation type="submission" date="2019-12" db="EMBL/GenBank/DDBJ databases">
        <title>Genome sequencing and annotation of Brassica cretica.</title>
        <authorList>
            <person name="Studholme D.J."/>
            <person name="Sarris P."/>
        </authorList>
    </citation>
    <scope>NUCLEOTIDE SEQUENCE</scope>
    <source>
        <strain evidence="1">PFS-109/04</strain>
        <tissue evidence="1">Leaf</tissue>
    </source>
</reference>
<evidence type="ECO:0000313" key="2">
    <source>
        <dbReference type="Proteomes" id="UP000712600"/>
    </source>
</evidence>
<dbReference type="EMBL" id="QGKX02001521">
    <property type="protein sequence ID" value="KAF3508503.1"/>
    <property type="molecule type" value="Genomic_DNA"/>
</dbReference>
<evidence type="ECO:0000313" key="1">
    <source>
        <dbReference type="EMBL" id="KAF3508503.1"/>
    </source>
</evidence>
<dbReference type="Proteomes" id="UP000712600">
    <property type="component" value="Unassembled WGS sequence"/>
</dbReference>
<gene>
    <name evidence="1" type="ORF">F2Q69_00003049</name>
</gene>
<sequence>MSCSEQVDDKITISVEEKAPHSLSCVVEQYTTLNSSHNTDQGRNPGVPINHMDIVHSLNPCSFNRYAIRKFQLDQSRSWRAPEDVVQDQPFL</sequence>
<comment type="caution">
    <text evidence="1">The sequence shown here is derived from an EMBL/GenBank/DDBJ whole genome shotgun (WGS) entry which is preliminary data.</text>
</comment>
<proteinExistence type="predicted"/>